<reference evidence="7" key="1">
    <citation type="journal article" date="2020" name="Fungal Divers.">
        <title>Resolving the Mortierellaceae phylogeny through synthesis of multi-gene phylogenetics and phylogenomics.</title>
        <authorList>
            <person name="Vandepol N."/>
            <person name="Liber J."/>
            <person name="Desiro A."/>
            <person name="Na H."/>
            <person name="Kennedy M."/>
            <person name="Barry K."/>
            <person name="Grigoriev I.V."/>
            <person name="Miller A.N."/>
            <person name="O'Donnell K."/>
            <person name="Stajich J.E."/>
            <person name="Bonito G."/>
        </authorList>
    </citation>
    <scope>NUCLEOTIDE SEQUENCE</scope>
    <source>
        <strain evidence="7">BC1065</strain>
    </source>
</reference>
<dbReference type="Proteomes" id="UP000807716">
    <property type="component" value="Unassembled WGS sequence"/>
</dbReference>
<dbReference type="InterPro" id="IPR001040">
    <property type="entry name" value="TIF_eIF_4E"/>
</dbReference>
<evidence type="ECO:0000256" key="2">
    <source>
        <dbReference type="ARBA" id="ARBA00022845"/>
    </source>
</evidence>
<dbReference type="AlphaFoldDB" id="A0A9P6U3K0"/>
<evidence type="ECO:0000256" key="3">
    <source>
        <dbReference type="ARBA" id="ARBA00022884"/>
    </source>
</evidence>
<feature type="compositionally biased region" description="Low complexity" evidence="6">
    <location>
        <begin position="16"/>
        <end position="36"/>
    </location>
</feature>
<evidence type="ECO:0000313" key="7">
    <source>
        <dbReference type="EMBL" id="KAG0258975.1"/>
    </source>
</evidence>
<feature type="compositionally biased region" description="Basic and acidic residues" evidence="6">
    <location>
        <begin position="37"/>
        <end position="47"/>
    </location>
</feature>
<dbReference type="GO" id="GO:0016281">
    <property type="term" value="C:eukaryotic translation initiation factor 4F complex"/>
    <property type="evidence" value="ECO:0007669"/>
    <property type="project" value="TreeGrafter"/>
</dbReference>
<dbReference type="PANTHER" id="PTHR11960">
    <property type="entry name" value="EUKARYOTIC TRANSLATION INITIATION FACTOR 4E RELATED"/>
    <property type="match status" value="1"/>
</dbReference>
<keyword evidence="3 5" id="KW-0694">RNA-binding</keyword>
<evidence type="ECO:0000256" key="4">
    <source>
        <dbReference type="ARBA" id="ARBA00022917"/>
    </source>
</evidence>
<dbReference type="GO" id="GO:0006417">
    <property type="term" value="P:regulation of translation"/>
    <property type="evidence" value="ECO:0007669"/>
    <property type="project" value="UniProtKB-KW"/>
</dbReference>
<comment type="caution">
    <text evidence="7">The sequence shown here is derived from an EMBL/GenBank/DDBJ whole genome shotgun (WGS) entry which is preliminary data.</text>
</comment>
<feature type="compositionally biased region" description="Polar residues" evidence="6">
    <location>
        <begin position="1"/>
        <end position="15"/>
    </location>
</feature>
<dbReference type="OrthoDB" id="17977at2759"/>
<accession>A0A9P6U3K0</accession>
<dbReference type="Pfam" id="PF01652">
    <property type="entry name" value="IF4E"/>
    <property type="match status" value="1"/>
</dbReference>
<dbReference type="InterPro" id="IPR023398">
    <property type="entry name" value="TIF_eIF4e-like"/>
</dbReference>
<dbReference type="EMBL" id="JAAAJB010000302">
    <property type="protein sequence ID" value="KAG0258975.1"/>
    <property type="molecule type" value="Genomic_DNA"/>
</dbReference>
<gene>
    <name evidence="7" type="primary">EIF4E3</name>
    <name evidence="7" type="ORF">DFQ27_004360</name>
</gene>
<evidence type="ECO:0000256" key="5">
    <source>
        <dbReference type="RuleBase" id="RU004374"/>
    </source>
</evidence>
<proteinExistence type="inferred from homology"/>
<sequence>MPPSVVSQQGTVQLPSSTDSGAATAAVVDVAQTQTSADKDDNPDPPRKLSQMALIPLKHDWVFWHDKYVANATPAEYTENLREISDVNSVQSFWSVYNNIKGPESLSLRYSLHVIRKGIKPLWEDPLNERGGAWNFRTSKADAPVVWRELLMALIGEQFAETIAEGDEIFGLSVSARWNSDIFQIWNKDSTLKDQSTVMVKVKDILKGIELQSPFYKAHKDHDHFNSTTK</sequence>
<comment type="similarity">
    <text evidence="5">Belongs to the eukaryotic initiation factor 4E family.</text>
</comment>
<keyword evidence="8" id="KW-1185">Reference proteome</keyword>
<dbReference type="Gene3D" id="3.30.760.10">
    <property type="entry name" value="RNA Cap, Translation Initiation Factor Eif4e"/>
    <property type="match status" value="1"/>
</dbReference>
<name>A0A9P6U3K0_9FUNG</name>
<keyword evidence="4 5" id="KW-0648">Protein biosynthesis</keyword>
<protein>
    <submittedName>
        <fullName evidence="7">Eukaryotic translation initiation factor 4E type 3</fullName>
    </submittedName>
</protein>
<evidence type="ECO:0000313" key="8">
    <source>
        <dbReference type="Proteomes" id="UP000807716"/>
    </source>
</evidence>
<keyword evidence="2" id="KW-0810">Translation regulation</keyword>
<dbReference type="PANTHER" id="PTHR11960:SF66">
    <property type="entry name" value="EUKARYOTIC TRANSLATION INITIATION FACTOR 4E TYPE 3"/>
    <property type="match status" value="1"/>
</dbReference>
<feature type="region of interest" description="Disordered" evidence="6">
    <location>
        <begin position="1"/>
        <end position="48"/>
    </location>
</feature>
<evidence type="ECO:0000256" key="1">
    <source>
        <dbReference type="ARBA" id="ARBA00022540"/>
    </source>
</evidence>
<dbReference type="GO" id="GO:0000340">
    <property type="term" value="F:RNA 7-methylguanosine cap binding"/>
    <property type="evidence" value="ECO:0007669"/>
    <property type="project" value="TreeGrafter"/>
</dbReference>
<evidence type="ECO:0000256" key="6">
    <source>
        <dbReference type="SAM" id="MobiDB-lite"/>
    </source>
</evidence>
<organism evidence="7 8">
    <name type="scientific">Actinomortierella ambigua</name>
    <dbReference type="NCBI Taxonomy" id="1343610"/>
    <lineage>
        <taxon>Eukaryota</taxon>
        <taxon>Fungi</taxon>
        <taxon>Fungi incertae sedis</taxon>
        <taxon>Mucoromycota</taxon>
        <taxon>Mortierellomycotina</taxon>
        <taxon>Mortierellomycetes</taxon>
        <taxon>Mortierellales</taxon>
        <taxon>Mortierellaceae</taxon>
        <taxon>Actinomortierella</taxon>
    </lineage>
</organism>
<dbReference type="SUPFAM" id="SSF55418">
    <property type="entry name" value="eIF4e-like"/>
    <property type="match status" value="1"/>
</dbReference>
<keyword evidence="1 5" id="KW-0396">Initiation factor</keyword>
<dbReference type="GO" id="GO:0003743">
    <property type="term" value="F:translation initiation factor activity"/>
    <property type="evidence" value="ECO:0007669"/>
    <property type="project" value="UniProtKB-KW"/>
</dbReference>